<evidence type="ECO:0000256" key="4">
    <source>
        <dbReference type="ARBA" id="ARBA00023163"/>
    </source>
</evidence>
<comment type="subunit">
    <text evidence="6">Component of the Mediator complex.</text>
</comment>
<evidence type="ECO:0000256" key="7">
    <source>
        <dbReference type="SAM" id="MobiDB-lite"/>
    </source>
</evidence>
<evidence type="ECO:0000256" key="5">
    <source>
        <dbReference type="ARBA" id="ARBA00023242"/>
    </source>
</evidence>
<keyword evidence="3 6" id="KW-0805">Transcription regulation</keyword>
<dbReference type="GO" id="GO:0006357">
    <property type="term" value="P:regulation of transcription by RNA polymerase II"/>
    <property type="evidence" value="ECO:0007669"/>
    <property type="project" value="InterPro"/>
</dbReference>
<reference evidence="8" key="1">
    <citation type="submission" date="2021-06" db="EMBL/GenBank/DDBJ databases">
        <authorList>
            <person name="Kallberg Y."/>
            <person name="Tangrot J."/>
            <person name="Rosling A."/>
        </authorList>
    </citation>
    <scope>NUCLEOTIDE SEQUENCE</scope>
    <source>
        <strain evidence="8">BR232B</strain>
    </source>
</reference>
<keyword evidence="6" id="KW-0010">Activator</keyword>
<organism evidence="8 9">
    <name type="scientific">Paraglomus brasilianum</name>
    <dbReference type="NCBI Taxonomy" id="144538"/>
    <lineage>
        <taxon>Eukaryota</taxon>
        <taxon>Fungi</taxon>
        <taxon>Fungi incertae sedis</taxon>
        <taxon>Mucoromycota</taxon>
        <taxon>Glomeromycotina</taxon>
        <taxon>Glomeromycetes</taxon>
        <taxon>Paraglomerales</taxon>
        <taxon>Paraglomeraceae</taxon>
        <taxon>Paraglomus</taxon>
    </lineage>
</organism>
<comment type="subcellular location">
    <subcellularLocation>
        <location evidence="1 6">Nucleus</location>
    </subcellularLocation>
</comment>
<dbReference type="InterPro" id="IPR019145">
    <property type="entry name" value="Mediator_Med10"/>
</dbReference>
<comment type="function">
    <text evidence="6">Component of the Mediator complex, a coactivator involved in the regulated transcription of nearly all RNA polymerase II-dependent genes. Mediator functions as a bridge to convey information from gene-specific regulatory proteins to the basal RNA polymerase II transcription machinery. Mediator is recruited to promoters by direct interactions with regulatory proteins and serves as a scaffold for the assembly of a functional preinitiation complex with RNA polymerase II and the general transcription factors.</text>
</comment>
<keyword evidence="9" id="KW-1185">Reference proteome</keyword>
<sequence length="158" mass="17989">MGITMMATTVDSETQRLNGESNSLQALEHMLTQLINSLWNMIITVYDMQTDSVELIVQYAEQILECIKEIDKIKDSINIEVPMEAIECLCDGGNPDSFMNEYVREVFTEDQQAHSKTEAIHNFRDLLIDRLKSTFPTDADLYTSSSSTTEERKESNGH</sequence>
<dbReference type="Pfam" id="PF09748">
    <property type="entry name" value="Med10"/>
    <property type="match status" value="1"/>
</dbReference>
<dbReference type="Proteomes" id="UP000789739">
    <property type="component" value="Unassembled WGS sequence"/>
</dbReference>
<accession>A0A9N9BDK4</accession>
<proteinExistence type="inferred from homology"/>
<evidence type="ECO:0000256" key="2">
    <source>
        <dbReference type="ARBA" id="ARBA00005389"/>
    </source>
</evidence>
<keyword evidence="5 6" id="KW-0539">Nucleus</keyword>
<feature type="compositionally biased region" description="Basic and acidic residues" evidence="7">
    <location>
        <begin position="149"/>
        <end position="158"/>
    </location>
</feature>
<dbReference type="OrthoDB" id="337270at2759"/>
<dbReference type="GO" id="GO:0003712">
    <property type="term" value="F:transcription coregulator activity"/>
    <property type="evidence" value="ECO:0007669"/>
    <property type="project" value="InterPro"/>
</dbReference>
<evidence type="ECO:0000256" key="3">
    <source>
        <dbReference type="ARBA" id="ARBA00023015"/>
    </source>
</evidence>
<comment type="similarity">
    <text evidence="2 6">Belongs to the Mediator complex subunit 10 family.</text>
</comment>
<evidence type="ECO:0000256" key="6">
    <source>
        <dbReference type="RuleBase" id="RU364146"/>
    </source>
</evidence>
<dbReference type="AlphaFoldDB" id="A0A9N9BDK4"/>
<evidence type="ECO:0000256" key="1">
    <source>
        <dbReference type="ARBA" id="ARBA00004123"/>
    </source>
</evidence>
<comment type="caution">
    <text evidence="8">The sequence shown here is derived from an EMBL/GenBank/DDBJ whole genome shotgun (WGS) entry which is preliminary data.</text>
</comment>
<name>A0A9N9BDK4_9GLOM</name>
<keyword evidence="4 6" id="KW-0804">Transcription</keyword>
<gene>
    <name evidence="6" type="primary">MED10</name>
    <name evidence="8" type="ORF">PBRASI_LOCUS5546</name>
</gene>
<protein>
    <recommendedName>
        <fullName evidence="6">Mediator of RNA polymerase II transcription subunit 10</fullName>
    </recommendedName>
    <alternativeName>
        <fullName evidence="6">Mediator complex subunit 10</fullName>
    </alternativeName>
</protein>
<evidence type="ECO:0000313" key="9">
    <source>
        <dbReference type="Proteomes" id="UP000789739"/>
    </source>
</evidence>
<dbReference type="EMBL" id="CAJVPI010000657">
    <property type="protein sequence ID" value="CAG8560118.1"/>
    <property type="molecule type" value="Genomic_DNA"/>
</dbReference>
<evidence type="ECO:0000313" key="8">
    <source>
        <dbReference type="EMBL" id="CAG8560118.1"/>
    </source>
</evidence>
<dbReference type="GO" id="GO:0016592">
    <property type="term" value="C:mediator complex"/>
    <property type="evidence" value="ECO:0007669"/>
    <property type="project" value="InterPro"/>
</dbReference>
<feature type="region of interest" description="Disordered" evidence="7">
    <location>
        <begin position="139"/>
        <end position="158"/>
    </location>
</feature>